<dbReference type="EMBL" id="CAJNDS010001891">
    <property type="protein sequence ID" value="CAE7287707.1"/>
    <property type="molecule type" value="Genomic_DNA"/>
</dbReference>
<feature type="signal peptide" evidence="1">
    <location>
        <begin position="1"/>
        <end position="21"/>
    </location>
</feature>
<accession>A0A812N3Y4</accession>
<sequence length="604" mass="66268">MFRKLVEFAAIFQALGVGAETACLSNAISSSQRKNLTANGESYPIGLWINNWDASFVTTATLHILIEELLGYNVIETGVGPGTTNAFYASKQDLRMCFLIILVCLSRVTHNHINIEQWPEDYAAVWAEIVTKYPSSAPVDLGSMGYDGAISTYFARSILAESYFQDGAVLQHYRSWNTSWSQNEKYFASLASIDKSLLHPCNETQLMASSQNEGYLKFTGDMDGLRQQPNGDLVAYCPDGYWWLSPACRHNASRCVPYVTAALGWWGLDDMMQKVTAYDMPVAVGVSRRWEEFALQVKCLFYWWIPDATFLDLAPVDITFPPYDFNAYINGDKRTAAASSAVTKIVSQDLSSLAPNVVELVRKKDVMDMMQEWRKSGDTTRDVAFGLYNTNLEDFTSIRDDLTFLECRACVSGRYSKQMQDDIGITYECRPCEPGTSQPSGAALACEPCQHGEYQNNSGSQSCNRCDIGQYQDQKGSPLCFSCPEGGTTLGFGSISRADCGCPAGYINVEGNASQLSCAECGEGFDCPALSTRDSLISGSSALGDQFVPVVLENFYSTPEAPLAAYRCVGEFRCPGGTPGSCRSSLQGTACTDCPQGQTWGEAR</sequence>
<reference evidence="3" key="1">
    <citation type="submission" date="2021-02" db="EMBL/GenBank/DDBJ databases">
        <authorList>
            <person name="Dougan E. K."/>
            <person name="Rhodes N."/>
            <person name="Thang M."/>
            <person name="Chan C."/>
        </authorList>
    </citation>
    <scope>NUCLEOTIDE SEQUENCE</scope>
</reference>
<dbReference type="OrthoDB" id="441728at2759"/>
<proteinExistence type="predicted"/>
<dbReference type="PANTHER" id="PTHR46967">
    <property type="entry name" value="INSULIN-LIKE GROWTH FACTOR BINDING PROTEIN,N-TERMINAL"/>
    <property type="match status" value="1"/>
</dbReference>
<keyword evidence="4" id="KW-1185">Reference proteome</keyword>
<evidence type="ECO:0000256" key="1">
    <source>
        <dbReference type="SAM" id="SignalP"/>
    </source>
</evidence>
<evidence type="ECO:0000313" key="3">
    <source>
        <dbReference type="EMBL" id="CAE7287707.1"/>
    </source>
</evidence>
<dbReference type="PANTHER" id="PTHR46967:SF1">
    <property type="entry name" value="KERATIN-ASSOCIATED PROTEIN 16-1-LIKE"/>
    <property type="match status" value="1"/>
</dbReference>
<dbReference type="SMART" id="SM01411">
    <property type="entry name" value="Ephrin_rec_like"/>
    <property type="match status" value="2"/>
</dbReference>
<evidence type="ECO:0000259" key="2">
    <source>
        <dbReference type="Pfam" id="PF07699"/>
    </source>
</evidence>
<name>A0A812N3Y4_9DINO</name>
<organism evidence="3 4">
    <name type="scientific">Symbiodinium natans</name>
    <dbReference type="NCBI Taxonomy" id="878477"/>
    <lineage>
        <taxon>Eukaryota</taxon>
        <taxon>Sar</taxon>
        <taxon>Alveolata</taxon>
        <taxon>Dinophyceae</taxon>
        <taxon>Suessiales</taxon>
        <taxon>Symbiodiniaceae</taxon>
        <taxon>Symbiodinium</taxon>
    </lineage>
</organism>
<protein>
    <recommendedName>
        <fullName evidence="2">Tyrosine-protein kinase ephrin type A/B receptor-like domain-containing protein</fullName>
    </recommendedName>
</protein>
<dbReference type="AlphaFoldDB" id="A0A812N3Y4"/>
<dbReference type="Pfam" id="PF07699">
    <property type="entry name" value="Ephrin_rec_like"/>
    <property type="match status" value="1"/>
</dbReference>
<dbReference type="InterPro" id="IPR011641">
    <property type="entry name" value="Tyr-kin_ephrin_A/B_rcpt-like"/>
</dbReference>
<dbReference type="Gene3D" id="2.10.50.10">
    <property type="entry name" value="Tumor Necrosis Factor Receptor, subunit A, domain 2"/>
    <property type="match status" value="1"/>
</dbReference>
<evidence type="ECO:0000313" key="4">
    <source>
        <dbReference type="Proteomes" id="UP000604046"/>
    </source>
</evidence>
<feature type="chain" id="PRO_5032807336" description="Tyrosine-protein kinase ephrin type A/B receptor-like domain-containing protein" evidence="1">
    <location>
        <begin position="22"/>
        <end position="604"/>
    </location>
</feature>
<comment type="caution">
    <text evidence="3">The sequence shown here is derived from an EMBL/GenBank/DDBJ whole genome shotgun (WGS) entry which is preliminary data.</text>
</comment>
<dbReference type="Proteomes" id="UP000604046">
    <property type="component" value="Unassembled WGS sequence"/>
</dbReference>
<feature type="domain" description="Tyrosine-protein kinase ephrin type A/B receptor-like" evidence="2">
    <location>
        <begin position="452"/>
        <end position="500"/>
    </location>
</feature>
<keyword evidence="1" id="KW-0732">Signal</keyword>
<gene>
    <name evidence="3" type="ORF">SNAT2548_LOCUS15203</name>
</gene>